<feature type="signal peptide" evidence="5">
    <location>
        <begin position="1"/>
        <end position="26"/>
    </location>
</feature>
<dbReference type="InterPro" id="IPR036179">
    <property type="entry name" value="Ig-like_dom_sf"/>
</dbReference>
<keyword evidence="4" id="KW-0393">Immunoglobulin domain</keyword>
<feature type="domain" description="Ig-like" evidence="6">
    <location>
        <begin position="93"/>
        <end position="193"/>
    </location>
</feature>
<evidence type="ECO:0000256" key="5">
    <source>
        <dbReference type="SAM" id="SignalP"/>
    </source>
</evidence>
<dbReference type="EMBL" id="HADZ01021578">
    <property type="protein sequence ID" value="SBP85519.1"/>
    <property type="molecule type" value="Transcribed_RNA"/>
</dbReference>
<keyword evidence="1 5" id="KW-0732">Signal</keyword>
<dbReference type="Gene3D" id="2.60.40.10">
    <property type="entry name" value="Immunoglobulins"/>
    <property type="match status" value="1"/>
</dbReference>
<dbReference type="InterPro" id="IPR007110">
    <property type="entry name" value="Ig-like_dom"/>
</dbReference>
<name>A0A1A8D0J2_NOTKA</name>
<dbReference type="PANTHER" id="PTHR44337">
    <property type="entry name" value="CARCINOEMBRYONIC ANTIGEN-RELATED CELL ADHESION MOLECULE 8"/>
    <property type="match status" value="1"/>
</dbReference>
<dbReference type="SMART" id="SM00408">
    <property type="entry name" value="IGc2"/>
    <property type="match status" value="1"/>
</dbReference>
<organism evidence="7">
    <name type="scientific">Nothobranchius kadleci</name>
    <name type="common">African annual killifish</name>
    <dbReference type="NCBI Taxonomy" id="1051664"/>
    <lineage>
        <taxon>Eukaryota</taxon>
        <taxon>Metazoa</taxon>
        <taxon>Chordata</taxon>
        <taxon>Craniata</taxon>
        <taxon>Vertebrata</taxon>
        <taxon>Euteleostomi</taxon>
        <taxon>Actinopterygii</taxon>
        <taxon>Neopterygii</taxon>
        <taxon>Teleostei</taxon>
        <taxon>Neoteleostei</taxon>
        <taxon>Acanthomorphata</taxon>
        <taxon>Ovalentaria</taxon>
        <taxon>Atherinomorphae</taxon>
        <taxon>Cyprinodontiformes</taxon>
        <taxon>Nothobranchiidae</taxon>
        <taxon>Nothobranchius</taxon>
    </lineage>
</organism>
<accession>A0A1A8D0J2</accession>
<dbReference type="CDD" id="cd00096">
    <property type="entry name" value="Ig"/>
    <property type="match status" value="1"/>
</dbReference>
<dbReference type="InterPro" id="IPR052598">
    <property type="entry name" value="IgSF_CEA-related"/>
</dbReference>
<feature type="chain" id="PRO_5044492331" description="Ig-like domain-containing protein" evidence="5">
    <location>
        <begin position="27"/>
        <end position="328"/>
    </location>
</feature>
<dbReference type="InterPro" id="IPR003599">
    <property type="entry name" value="Ig_sub"/>
</dbReference>
<reference evidence="7" key="2">
    <citation type="submission" date="2016-06" db="EMBL/GenBank/DDBJ databases">
        <title>The genome of a short-lived fish provides insights into sex chromosome evolution and the genetic control of aging.</title>
        <authorList>
            <person name="Reichwald K."/>
            <person name="Felder M."/>
            <person name="Petzold A."/>
            <person name="Koch P."/>
            <person name="Groth M."/>
            <person name="Platzer M."/>
        </authorList>
    </citation>
    <scope>NUCLEOTIDE SEQUENCE</scope>
    <source>
        <tissue evidence="7">Brain</tissue>
    </source>
</reference>
<evidence type="ECO:0000256" key="3">
    <source>
        <dbReference type="ARBA" id="ARBA00023180"/>
    </source>
</evidence>
<evidence type="ECO:0000256" key="2">
    <source>
        <dbReference type="ARBA" id="ARBA00023157"/>
    </source>
</evidence>
<sequence>MSTTMIRSWTLCCVVLVASMGAPGGGTTVLISWPGEVTAGYPTTFTCDSSCISNCIYTMSFRGETFKGTSLTWTPDGQDFTVKLKCNVNSPDPDTSGSTTAVIEVKNEMFVQIHPQDTIPSPDQPLNLVCGGLPSSDPEGPSDLVWYKDGEKMTLRENMQLLRNNQTLHFESALPSDAGFYRCQTRLPNRQVKVFSLGFQLSFVPWNVSISGPDVIYTGELSEFFCLTSCTLNVECTIKWQFRGGFPVGHSFSINGNHIKWVPSLPGTFQNFTCIAENKASGQSAEHTKMVAVIDVPVSGSEAMKLSGLSVLVFCSLMIYRAVSFVML</sequence>
<proteinExistence type="predicted"/>
<dbReference type="AlphaFoldDB" id="A0A1A8D0J2"/>
<keyword evidence="3" id="KW-0325">Glycoprotein</keyword>
<dbReference type="PROSITE" id="PS50835">
    <property type="entry name" value="IG_LIKE"/>
    <property type="match status" value="1"/>
</dbReference>
<dbReference type="PANTHER" id="PTHR44337:SF20">
    <property type="entry name" value="CARCINOEMBRYONIC ANTIGEN-RELATED CELL ADHESION MOLECULE 5-RELATED"/>
    <property type="match status" value="1"/>
</dbReference>
<evidence type="ECO:0000259" key="6">
    <source>
        <dbReference type="PROSITE" id="PS50835"/>
    </source>
</evidence>
<dbReference type="InterPro" id="IPR013783">
    <property type="entry name" value="Ig-like_fold"/>
</dbReference>
<evidence type="ECO:0000313" key="7">
    <source>
        <dbReference type="EMBL" id="SBP85519.1"/>
    </source>
</evidence>
<evidence type="ECO:0000256" key="1">
    <source>
        <dbReference type="ARBA" id="ARBA00022729"/>
    </source>
</evidence>
<protein>
    <recommendedName>
        <fullName evidence="6">Ig-like domain-containing protein</fullName>
    </recommendedName>
</protein>
<evidence type="ECO:0000256" key="4">
    <source>
        <dbReference type="ARBA" id="ARBA00023319"/>
    </source>
</evidence>
<gene>
    <name evidence="7" type="primary">Nfu_g_1_001318</name>
</gene>
<dbReference type="SMART" id="SM00409">
    <property type="entry name" value="IG"/>
    <property type="match status" value="1"/>
</dbReference>
<dbReference type="InterPro" id="IPR003598">
    <property type="entry name" value="Ig_sub2"/>
</dbReference>
<dbReference type="SUPFAM" id="SSF48726">
    <property type="entry name" value="Immunoglobulin"/>
    <property type="match status" value="1"/>
</dbReference>
<reference evidence="7" key="1">
    <citation type="submission" date="2016-05" db="EMBL/GenBank/DDBJ databases">
        <authorList>
            <person name="Lavstsen T."/>
            <person name="Jespersen J.S."/>
        </authorList>
    </citation>
    <scope>NUCLEOTIDE SEQUENCE</scope>
    <source>
        <tissue evidence="7">Brain</tissue>
    </source>
</reference>
<keyword evidence="2" id="KW-1015">Disulfide bond</keyword>